<proteinExistence type="predicted"/>
<organism evidence="1">
    <name type="scientific">bioreactor metagenome</name>
    <dbReference type="NCBI Taxonomy" id="1076179"/>
    <lineage>
        <taxon>unclassified sequences</taxon>
        <taxon>metagenomes</taxon>
        <taxon>ecological metagenomes</taxon>
    </lineage>
</organism>
<accession>A0A644VR75</accession>
<comment type="caution">
    <text evidence="1">The sequence shown here is derived from an EMBL/GenBank/DDBJ whole genome shotgun (WGS) entry which is preliminary data.</text>
</comment>
<dbReference type="EMBL" id="VSSQ01000406">
    <property type="protein sequence ID" value="MPL93856.1"/>
    <property type="molecule type" value="Genomic_DNA"/>
</dbReference>
<dbReference type="AlphaFoldDB" id="A0A644VR75"/>
<evidence type="ECO:0008006" key="2">
    <source>
        <dbReference type="Google" id="ProtNLM"/>
    </source>
</evidence>
<sequence>MLINLSNHPSSQWEAPQHQAASEFGEIIDIPFPEIEPEWDANQVEELAKAYLDKILAVASENHAEPVVHLMGEYVFCFKLATMLKTNDIKVLVSTSQRQSVMNDDGTKTIKFSFTRFREY</sequence>
<gene>
    <name evidence="1" type="ORF">SDC9_40004</name>
</gene>
<protein>
    <recommendedName>
        <fullName evidence="2">CRISPR-associated protein</fullName>
    </recommendedName>
</protein>
<evidence type="ECO:0000313" key="1">
    <source>
        <dbReference type="EMBL" id="MPL93856.1"/>
    </source>
</evidence>
<name>A0A644VR75_9ZZZZ</name>
<reference evidence="1" key="1">
    <citation type="submission" date="2019-08" db="EMBL/GenBank/DDBJ databases">
        <authorList>
            <person name="Kucharzyk K."/>
            <person name="Murdoch R.W."/>
            <person name="Higgins S."/>
            <person name="Loffler F."/>
        </authorList>
    </citation>
    <scope>NUCLEOTIDE SEQUENCE</scope>
</reference>